<dbReference type="Proteomes" id="UP000004703">
    <property type="component" value="Chromosome"/>
</dbReference>
<evidence type="ECO:0000313" key="1">
    <source>
        <dbReference type="EMBL" id="EEE46484.1"/>
    </source>
</evidence>
<dbReference type="Gene3D" id="3.40.630.30">
    <property type="match status" value="1"/>
</dbReference>
<sequence length="58" mass="6462">MPAALDVADAKVGLPPVSAFAHPDNKASQKLLQKAGFLPEHHVESMNRILYRRRRQAL</sequence>
<reference evidence="1 2" key="1">
    <citation type="submission" date="2008-01" db="EMBL/GenBank/DDBJ databases">
        <authorList>
            <person name="Wagner-Dobler I."/>
            <person name="Ferriera S."/>
            <person name="Johnson J."/>
            <person name="Kravitz S."/>
            <person name="Beeson K."/>
            <person name="Sutton G."/>
            <person name="Rogers Y.-H."/>
            <person name="Friedman R."/>
            <person name="Frazier M."/>
            <person name="Venter J.C."/>
        </authorList>
    </citation>
    <scope>NUCLEOTIDE SEQUENCE [LARGE SCALE GENOMIC DNA]</scope>
    <source>
        <strain evidence="2">DSM 17067 / NCIMB 14079 / DFL-11</strain>
    </source>
</reference>
<protein>
    <recommendedName>
        <fullName evidence="3">Acetyltransferase (GNAT) family protein</fullName>
    </recommendedName>
</protein>
<proteinExistence type="predicted"/>
<evidence type="ECO:0000313" key="2">
    <source>
        <dbReference type="Proteomes" id="UP000004703"/>
    </source>
</evidence>
<dbReference type="SUPFAM" id="SSF55729">
    <property type="entry name" value="Acyl-CoA N-acyltransferases (Nat)"/>
    <property type="match status" value="1"/>
</dbReference>
<comment type="caution">
    <text evidence="1">The sequence shown here is derived from an EMBL/GenBank/DDBJ whole genome shotgun (WGS) entry which is preliminary data.</text>
</comment>
<organism evidence="1 2">
    <name type="scientific">Roseibium alexandrii (strain DSM 17067 / NCIMB 14079 / DFL-11)</name>
    <name type="common">Labrenzia alexandrii</name>
    <dbReference type="NCBI Taxonomy" id="244592"/>
    <lineage>
        <taxon>Bacteria</taxon>
        <taxon>Pseudomonadati</taxon>
        <taxon>Pseudomonadota</taxon>
        <taxon>Alphaproteobacteria</taxon>
        <taxon>Hyphomicrobiales</taxon>
        <taxon>Stappiaceae</taxon>
        <taxon>Roseibium</taxon>
    </lineage>
</organism>
<reference evidence="1 2" key="2">
    <citation type="submission" date="2013-04" db="EMBL/GenBank/DDBJ databases">
        <authorList>
            <person name="Fiebig A."/>
            <person name="Pradella S."/>
            <person name="Wagner-Doebler I."/>
        </authorList>
    </citation>
    <scope>NUCLEOTIDE SEQUENCE [LARGE SCALE GENOMIC DNA]</scope>
    <source>
        <strain evidence="2">DSM 17067 / NCIMB 14079 / DFL-11</strain>
    </source>
</reference>
<gene>
    <name evidence="1" type="ORF">SADFL11_3773</name>
</gene>
<accession>A0A5E8H1S6</accession>
<dbReference type="InterPro" id="IPR016181">
    <property type="entry name" value="Acyl_CoA_acyltransferase"/>
</dbReference>
<evidence type="ECO:0008006" key="3">
    <source>
        <dbReference type="Google" id="ProtNLM"/>
    </source>
</evidence>
<dbReference type="EMBL" id="ACCU02000004">
    <property type="protein sequence ID" value="EEE46484.1"/>
    <property type="molecule type" value="Genomic_DNA"/>
</dbReference>
<name>A0A5E8H1S6_ROSAD</name>
<dbReference type="AlphaFoldDB" id="A0A5E8H1S6"/>